<dbReference type="InterPro" id="IPR055361">
    <property type="entry name" value="tRNA_methyltr_TrmB_bact"/>
</dbReference>
<sequence length="216" mass="25639">MRLRNKRWTDEYIEKNKHKMLDTTHKADLKKLFDNENEVYLEIGCGKGQFSIESAIKYPNRNFIAMEKEKTVIGVALKKALEINSQELNNLYFLNSYAENLENIFEKNSLGGIYLNFSDPWPKSRHYKKRLTYQSFLEVYFKILKENAIIEIKTDNDDLFNFSIEQAKSSKFEVIYSTTDLYNDFEQLQNNIPTEYEIKFHKMGKNINKLILKKCP</sequence>
<dbReference type="InterPro" id="IPR029063">
    <property type="entry name" value="SAM-dependent_MTases_sf"/>
</dbReference>
<evidence type="ECO:0000256" key="1">
    <source>
        <dbReference type="ARBA" id="ARBA00000142"/>
    </source>
</evidence>
<evidence type="ECO:0000256" key="4">
    <source>
        <dbReference type="ARBA" id="ARBA00022679"/>
    </source>
</evidence>
<dbReference type="EC" id="2.1.1.33" evidence="7"/>
<evidence type="ECO:0000313" key="9">
    <source>
        <dbReference type="Proteomes" id="UP000018550"/>
    </source>
</evidence>
<feature type="binding site" evidence="7">
    <location>
        <position position="42"/>
    </location>
    <ligand>
        <name>S-adenosyl-L-methionine</name>
        <dbReference type="ChEBI" id="CHEBI:59789"/>
    </ligand>
</feature>
<keyword evidence="6 7" id="KW-0819">tRNA processing</keyword>
<dbReference type="KEGG" id="sapi:SAPIS_v1c00800"/>
<feature type="binding site" evidence="7">
    <location>
        <position position="119"/>
    </location>
    <ligand>
        <name>S-adenosyl-L-methionine</name>
        <dbReference type="ChEBI" id="CHEBI:59789"/>
    </ligand>
</feature>
<evidence type="ECO:0000256" key="3">
    <source>
        <dbReference type="ARBA" id="ARBA00022603"/>
    </source>
</evidence>
<dbReference type="GO" id="GO:0008176">
    <property type="term" value="F:tRNA (guanine(46)-N7)-methyltransferase activity"/>
    <property type="evidence" value="ECO:0007669"/>
    <property type="project" value="UniProtKB-UniRule"/>
</dbReference>
<comment type="catalytic activity">
    <reaction evidence="1 7">
        <text>guanosine(46) in tRNA + S-adenosyl-L-methionine = N(7)-methylguanosine(46) in tRNA + S-adenosyl-L-homocysteine</text>
        <dbReference type="Rhea" id="RHEA:42708"/>
        <dbReference type="Rhea" id="RHEA-COMP:10188"/>
        <dbReference type="Rhea" id="RHEA-COMP:10189"/>
        <dbReference type="ChEBI" id="CHEBI:57856"/>
        <dbReference type="ChEBI" id="CHEBI:59789"/>
        <dbReference type="ChEBI" id="CHEBI:74269"/>
        <dbReference type="ChEBI" id="CHEBI:74480"/>
        <dbReference type="EC" id="2.1.1.33"/>
    </reaction>
</comment>
<dbReference type="NCBIfam" id="TIGR00091">
    <property type="entry name" value="tRNA (guanosine(46)-N7)-methyltransferase TrmB"/>
    <property type="match status" value="1"/>
</dbReference>
<evidence type="ECO:0000256" key="5">
    <source>
        <dbReference type="ARBA" id="ARBA00022691"/>
    </source>
</evidence>
<name>V5RGY5_SPIAP</name>
<dbReference type="PANTHER" id="PTHR23417:SF14">
    <property type="entry name" value="PENTACOTRIPEPTIDE-REPEAT REGION OF PRORP DOMAIN-CONTAINING PROTEIN"/>
    <property type="match status" value="1"/>
</dbReference>
<evidence type="ECO:0000256" key="7">
    <source>
        <dbReference type="HAMAP-Rule" id="MF_01057"/>
    </source>
</evidence>
<feature type="binding site" evidence="7">
    <location>
        <position position="123"/>
    </location>
    <ligand>
        <name>substrate</name>
    </ligand>
</feature>
<dbReference type="Gene3D" id="3.40.50.150">
    <property type="entry name" value="Vaccinia Virus protein VP39"/>
    <property type="match status" value="1"/>
</dbReference>
<accession>V5RGY5</accession>
<keyword evidence="9" id="KW-1185">Reference proteome</keyword>
<dbReference type="OrthoDB" id="9802090at2"/>
<reference evidence="8 9" key="1">
    <citation type="journal article" date="2014" name="Genome Announc.">
        <title>Complete Genome Sequence of Spiroplasma apis B31T (ATCC 33834), a Bacterium Associated with May Disease of Honeybees (Apis mellifera).</title>
        <authorList>
            <person name="Ku C."/>
            <person name="Lo W.S."/>
            <person name="Chen L.L."/>
            <person name="Kuo C.H."/>
        </authorList>
    </citation>
    <scope>NUCLEOTIDE SEQUENCE [LARGE SCALE GENOMIC DNA]</scope>
    <source>
        <strain evidence="8">B31</strain>
    </source>
</reference>
<feature type="binding site" evidence="7">
    <location>
        <position position="67"/>
    </location>
    <ligand>
        <name>S-adenosyl-L-methionine</name>
        <dbReference type="ChEBI" id="CHEBI:59789"/>
    </ligand>
</feature>
<dbReference type="InterPro" id="IPR003358">
    <property type="entry name" value="tRNA_(Gua-N-7)_MeTrfase_Trmb"/>
</dbReference>
<keyword evidence="3 7" id="KW-0489">Methyltransferase</keyword>
<dbReference type="GO" id="GO:0043527">
    <property type="term" value="C:tRNA methyltransferase complex"/>
    <property type="evidence" value="ECO:0007669"/>
    <property type="project" value="TreeGrafter"/>
</dbReference>
<dbReference type="PROSITE" id="PS51625">
    <property type="entry name" value="SAM_MT_TRMB"/>
    <property type="match status" value="1"/>
</dbReference>
<organism evidence="8 9">
    <name type="scientific">Spiroplasma apis B31</name>
    <dbReference type="NCBI Taxonomy" id="1276258"/>
    <lineage>
        <taxon>Bacteria</taxon>
        <taxon>Bacillati</taxon>
        <taxon>Mycoplasmatota</taxon>
        <taxon>Mollicutes</taxon>
        <taxon>Entomoplasmatales</taxon>
        <taxon>Spiroplasmataceae</taxon>
        <taxon>Spiroplasma</taxon>
    </lineage>
</organism>
<dbReference type="EMBL" id="CP006682">
    <property type="protein sequence ID" value="AHB35927.1"/>
    <property type="molecule type" value="Genomic_DNA"/>
</dbReference>
<dbReference type="STRING" id="1276258.SAPIS_v1c00800"/>
<keyword evidence="5 7" id="KW-0949">S-adenosyl-L-methionine</keyword>
<feature type="binding site" evidence="7">
    <location>
        <position position="155"/>
    </location>
    <ligand>
        <name>substrate</name>
    </ligand>
</feature>
<evidence type="ECO:0000313" key="8">
    <source>
        <dbReference type="EMBL" id="AHB35927.1"/>
    </source>
</evidence>
<feature type="binding site" evidence="7">
    <location>
        <begin position="194"/>
        <end position="197"/>
    </location>
    <ligand>
        <name>substrate</name>
    </ligand>
</feature>
<keyword evidence="4 7" id="KW-0808">Transferase</keyword>
<dbReference type="PANTHER" id="PTHR23417">
    <property type="entry name" value="3-DEOXY-D-MANNO-OCTULOSONIC-ACID TRANSFERASE/TRNA GUANINE-N 7 - -METHYLTRANSFERASE"/>
    <property type="match status" value="1"/>
</dbReference>
<dbReference type="UniPathway" id="UPA00989"/>
<dbReference type="eggNOG" id="COG0220">
    <property type="taxonomic scope" value="Bacteria"/>
</dbReference>
<gene>
    <name evidence="7 8" type="primary">trmB</name>
    <name evidence="8" type="ORF">SAPIS_v1c00800</name>
</gene>
<dbReference type="HAMAP" id="MF_01057">
    <property type="entry name" value="tRNA_methyltr_TrmB"/>
    <property type="match status" value="1"/>
</dbReference>
<dbReference type="Proteomes" id="UP000018550">
    <property type="component" value="Chromosome"/>
</dbReference>
<dbReference type="HOGENOM" id="CLU_050910_2_1_14"/>
<comment type="caution">
    <text evidence="7">Lacks conserved residue(s) required for the propagation of feature annotation.</text>
</comment>
<protein>
    <recommendedName>
        <fullName evidence="7">tRNA (guanine-N(7)-)-methyltransferase</fullName>
        <ecNumber evidence="7">2.1.1.33</ecNumber>
    </recommendedName>
    <alternativeName>
        <fullName evidence="7">tRNA (guanine(46)-N(7))-methyltransferase</fullName>
    </alternativeName>
    <alternativeName>
        <fullName evidence="7">tRNA(m7G46)-methyltransferase</fullName>
    </alternativeName>
</protein>
<comment type="function">
    <text evidence="2 7">Catalyzes the formation of N(7)-methylguanine at position 46 (m7G46) in tRNA.</text>
</comment>
<comment type="pathway">
    <text evidence="7">tRNA modification; N(7)-methylguanine-tRNA biosynthesis.</text>
</comment>
<dbReference type="AlphaFoldDB" id="V5RGY5"/>
<dbReference type="RefSeq" id="WP_023788861.1">
    <property type="nucleotide sequence ID" value="NC_022998.1"/>
</dbReference>
<dbReference type="NCBIfam" id="NF001080">
    <property type="entry name" value="PRK00121.2-2"/>
    <property type="match status" value="1"/>
</dbReference>
<dbReference type="Pfam" id="PF02390">
    <property type="entry name" value="Methyltransf_4"/>
    <property type="match status" value="1"/>
</dbReference>
<dbReference type="SUPFAM" id="SSF53335">
    <property type="entry name" value="S-adenosyl-L-methionine-dependent methyltransferases"/>
    <property type="match status" value="1"/>
</dbReference>
<dbReference type="CDD" id="cd02440">
    <property type="entry name" value="AdoMet_MTases"/>
    <property type="match status" value="1"/>
</dbReference>
<proteinExistence type="inferred from homology"/>
<comment type="similarity">
    <text evidence="7">Belongs to the class I-like SAM-binding methyltransferase superfamily. TrmB family.</text>
</comment>
<evidence type="ECO:0000256" key="6">
    <source>
        <dbReference type="ARBA" id="ARBA00022694"/>
    </source>
</evidence>
<dbReference type="PATRIC" id="fig|1276258.3.peg.77"/>
<evidence type="ECO:0000256" key="2">
    <source>
        <dbReference type="ARBA" id="ARBA00003015"/>
    </source>
</evidence>